<comment type="caution">
    <text evidence="1">The sequence shown here is derived from an EMBL/GenBank/DDBJ whole genome shotgun (WGS) entry which is preliminary data.</text>
</comment>
<proteinExistence type="predicted"/>
<evidence type="ECO:0000313" key="2">
    <source>
        <dbReference type="Proteomes" id="UP001609186"/>
    </source>
</evidence>
<evidence type="ECO:0000313" key="1">
    <source>
        <dbReference type="EMBL" id="MFH5256117.1"/>
    </source>
</evidence>
<dbReference type="RefSeq" id="WP_395132041.1">
    <property type="nucleotide sequence ID" value="NZ_JBIMPM010000112.1"/>
</dbReference>
<accession>A0ABW7LE29</accession>
<name>A0ABW7LE29_9BURK</name>
<keyword evidence="2" id="KW-1185">Reference proteome</keyword>
<dbReference type="EMBL" id="JBIMPM010000112">
    <property type="protein sequence ID" value="MFH5256117.1"/>
    <property type="molecule type" value="Genomic_DNA"/>
</dbReference>
<reference evidence="1 2" key="1">
    <citation type="submission" date="2024-10" db="EMBL/GenBank/DDBJ databases">
        <title>Burkholderia semiarida in Mexico.</title>
        <authorList>
            <person name="Estrada P."/>
        </authorList>
    </citation>
    <scope>NUCLEOTIDE SEQUENCE [LARGE SCALE GENOMIC DNA]</scope>
    <source>
        <strain evidence="1 2">CLM7-1</strain>
    </source>
</reference>
<sequence>MRLIGCDTSLPQPIECCVADQRVVTALALLAGDAALVSDLRQLPRALVSPAKQAGKQIKVALVAAPLAIGAEWRARAVSSASC</sequence>
<organism evidence="1 2">
    <name type="scientific">Burkholderia semiarida</name>
    <dbReference type="NCBI Taxonomy" id="2843303"/>
    <lineage>
        <taxon>Bacteria</taxon>
        <taxon>Pseudomonadati</taxon>
        <taxon>Pseudomonadota</taxon>
        <taxon>Betaproteobacteria</taxon>
        <taxon>Burkholderiales</taxon>
        <taxon>Burkholderiaceae</taxon>
        <taxon>Burkholderia</taxon>
        <taxon>Burkholderia cepacia complex</taxon>
    </lineage>
</organism>
<dbReference type="Proteomes" id="UP001609186">
    <property type="component" value="Unassembled WGS sequence"/>
</dbReference>
<protein>
    <submittedName>
        <fullName evidence="1">Uncharacterized protein</fullName>
    </submittedName>
</protein>
<gene>
    <name evidence="1" type="ORF">ACGTRS_33310</name>
</gene>